<dbReference type="AlphaFoldDB" id="A0A0R0IRN4"/>
<reference evidence="3" key="3">
    <citation type="submission" date="2018-07" db="EMBL/GenBank/DDBJ databases">
        <title>WGS assembly of Glycine max.</title>
        <authorList>
            <person name="Schmutz J."/>
            <person name="Cannon S."/>
            <person name="Schlueter J."/>
            <person name="Ma J."/>
            <person name="Mitros T."/>
            <person name="Nelson W."/>
            <person name="Hyten D."/>
            <person name="Song Q."/>
            <person name="Thelen J."/>
            <person name="Cheng J."/>
            <person name="Xu D."/>
            <person name="Hellsten U."/>
            <person name="May G."/>
            <person name="Yu Y."/>
            <person name="Sakurai T."/>
            <person name="Umezawa T."/>
            <person name="Bhattacharyya M."/>
            <person name="Sandhu D."/>
            <person name="Valliyodan B."/>
            <person name="Lindquist E."/>
            <person name="Peto M."/>
            <person name="Grant D."/>
            <person name="Shu S."/>
            <person name="Goodstein D."/>
            <person name="Barry K."/>
            <person name="Futrell-Griggs M."/>
            <person name="Abernathy B."/>
            <person name="Du J."/>
            <person name="Tian Z."/>
            <person name="Zhu L."/>
            <person name="Gill N."/>
            <person name="Joshi T."/>
            <person name="Libault M."/>
            <person name="Sethuraman A."/>
            <person name="Zhang X."/>
            <person name="Shinozaki K."/>
            <person name="Nguyen H."/>
            <person name="Wing R."/>
            <person name="Cregan P."/>
            <person name="Specht J."/>
            <person name="Grimwood J."/>
            <person name="Rokhsar D."/>
            <person name="Stacey G."/>
            <person name="Shoemaker R."/>
            <person name="Jackson S."/>
        </authorList>
    </citation>
    <scope>NUCLEOTIDE SEQUENCE</scope>
    <source>
        <tissue evidence="3">Callus</tissue>
    </source>
</reference>
<reference evidence="4" key="2">
    <citation type="submission" date="2018-02" db="UniProtKB">
        <authorList>
            <consortium name="EnsemblPlants"/>
        </authorList>
    </citation>
    <scope>IDENTIFICATION</scope>
    <source>
        <strain evidence="4">Williams 82</strain>
    </source>
</reference>
<evidence type="ECO:0000256" key="1">
    <source>
        <dbReference type="SAM" id="MobiDB-lite"/>
    </source>
</evidence>
<feature type="compositionally biased region" description="Basic residues" evidence="1">
    <location>
        <begin position="14"/>
        <end position="25"/>
    </location>
</feature>
<dbReference type="GO" id="GO:0004175">
    <property type="term" value="F:endopeptidase activity"/>
    <property type="evidence" value="ECO:0000318"/>
    <property type="project" value="GO_Central"/>
</dbReference>
<dbReference type="SMART" id="SM00245">
    <property type="entry name" value="TSPc"/>
    <property type="match status" value="1"/>
</dbReference>
<evidence type="ECO:0000259" key="2">
    <source>
        <dbReference type="SMART" id="SM00245"/>
    </source>
</evidence>
<gene>
    <name evidence="4" type="primary">LOC100803373</name>
    <name evidence="3" type="ORF">GLYMA_08G122500</name>
</gene>
<dbReference type="GO" id="GO:0006508">
    <property type="term" value="P:proteolysis"/>
    <property type="evidence" value="ECO:0007669"/>
    <property type="project" value="InterPro"/>
</dbReference>
<sequence length="194" mass="21197">MSGYATAPSVSASHRSRGCHQRRPRGGSMGDCQRHLSRHRWSQDTWQLKKETILSNSIQTRSSHECSPAWPILILAFSPLFSMMARYDMTGVGINLKEVPDENGDLRLEVLGIILDGPAHSAGVRQILVNDKTASASKIVASALHDNCRAVLVGKRTYGKGLIQSVFDLDDGSGVVITVGKYVTPNHKEITAME</sequence>
<dbReference type="InterPro" id="IPR005151">
    <property type="entry name" value="Tail-specific_protease"/>
</dbReference>
<protein>
    <recommendedName>
        <fullName evidence="2">Tail specific protease domain-containing protein</fullName>
    </recommendedName>
</protein>
<dbReference type="GO" id="GO:0008236">
    <property type="term" value="F:serine-type peptidase activity"/>
    <property type="evidence" value="ECO:0007669"/>
    <property type="project" value="InterPro"/>
</dbReference>
<evidence type="ECO:0000313" key="3">
    <source>
        <dbReference type="EMBL" id="KRH42965.1"/>
    </source>
</evidence>
<dbReference type="PANTHER" id="PTHR32060">
    <property type="entry name" value="TAIL-SPECIFIC PROTEASE"/>
    <property type="match status" value="1"/>
</dbReference>
<proteinExistence type="predicted"/>
<dbReference type="Proteomes" id="UP000008827">
    <property type="component" value="Chromosome 8"/>
</dbReference>
<feature type="domain" description="Tail specific protease" evidence="2">
    <location>
        <begin position="41"/>
        <end position="194"/>
    </location>
</feature>
<feature type="region of interest" description="Disordered" evidence="1">
    <location>
        <begin position="1"/>
        <end position="34"/>
    </location>
</feature>
<dbReference type="ExpressionAtlas" id="A0A0R0IRN4">
    <property type="expression patterns" value="baseline and differential"/>
</dbReference>
<dbReference type="PaxDb" id="3847-GLYMA08G12921.1"/>
<evidence type="ECO:0000313" key="4">
    <source>
        <dbReference type="EnsemblPlants" id="KRH42965"/>
    </source>
</evidence>
<name>A0A0R0IRN4_SOYBN</name>
<dbReference type="Gramene" id="KRH42965">
    <property type="protein sequence ID" value="KRH42965"/>
    <property type="gene ID" value="GLYMA_08G122500"/>
</dbReference>
<keyword evidence="5" id="KW-1185">Reference proteome</keyword>
<dbReference type="InterPro" id="IPR029045">
    <property type="entry name" value="ClpP/crotonase-like_dom_sf"/>
</dbReference>
<dbReference type="Gene3D" id="3.90.226.10">
    <property type="entry name" value="2-enoyl-CoA Hydratase, Chain A, domain 1"/>
    <property type="match status" value="1"/>
</dbReference>
<accession>A0A0R0IRN4</accession>
<dbReference type="SUPFAM" id="SSF52096">
    <property type="entry name" value="ClpP/crotonase"/>
    <property type="match status" value="1"/>
</dbReference>
<dbReference type="SMR" id="A0A0R0IRN4"/>
<dbReference type="PANTHER" id="PTHR32060:SF31">
    <property type="entry name" value="CARBOXYL-TERMINAL-PROCESSING PEPTIDASE 1, CHLOROPLASTIC"/>
    <property type="match status" value="1"/>
</dbReference>
<reference evidence="3 4" key="1">
    <citation type="journal article" date="2010" name="Nature">
        <title>Genome sequence of the palaeopolyploid soybean.</title>
        <authorList>
            <person name="Schmutz J."/>
            <person name="Cannon S.B."/>
            <person name="Schlueter J."/>
            <person name="Ma J."/>
            <person name="Mitros T."/>
            <person name="Nelson W."/>
            <person name="Hyten D.L."/>
            <person name="Song Q."/>
            <person name="Thelen J.J."/>
            <person name="Cheng J."/>
            <person name="Xu D."/>
            <person name="Hellsten U."/>
            <person name="May G.D."/>
            <person name="Yu Y."/>
            <person name="Sakurai T."/>
            <person name="Umezawa T."/>
            <person name="Bhattacharyya M.K."/>
            <person name="Sandhu D."/>
            <person name="Valliyodan B."/>
            <person name="Lindquist E."/>
            <person name="Peto M."/>
            <person name="Grant D."/>
            <person name="Shu S."/>
            <person name="Goodstein D."/>
            <person name="Barry K."/>
            <person name="Futrell-Griggs M."/>
            <person name="Abernathy B."/>
            <person name="Du J."/>
            <person name="Tian Z."/>
            <person name="Zhu L."/>
            <person name="Gill N."/>
            <person name="Joshi T."/>
            <person name="Libault M."/>
            <person name="Sethuraman A."/>
            <person name="Zhang X.-C."/>
            <person name="Shinozaki K."/>
            <person name="Nguyen H.T."/>
            <person name="Wing R.A."/>
            <person name="Cregan P."/>
            <person name="Specht J."/>
            <person name="Grimwood J."/>
            <person name="Rokhsar D."/>
            <person name="Stacey G."/>
            <person name="Shoemaker R.C."/>
            <person name="Jackson S.A."/>
        </authorList>
    </citation>
    <scope>NUCLEOTIDE SEQUENCE</scope>
    <source>
        <strain evidence="4">cv. Williams 82</strain>
        <tissue evidence="3">Callus</tissue>
    </source>
</reference>
<dbReference type="EnsemblPlants" id="KRH42965">
    <property type="protein sequence ID" value="KRH42965"/>
    <property type="gene ID" value="GLYMA_08G122500"/>
</dbReference>
<dbReference type="Pfam" id="PF03572">
    <property type="entry name" value="Peptidase_S41"/>
    <property type="match status" value="1"/>
</dbReference>
<organism evidence="3">
    <name type="scientific">Glycine max</name>
    <name type="common">Soybean</name>
    <name type="synonym">Glycine hispida</name>
    <dbReference type="NCBI Taxonomy" id="3847"/>
    <lineage>
        <taxon>Eukaryota</taxon>
        <taxon>Viridiplantae</taxon>
        <taxon>Streptophyta</taxon>
        <taxon>Embryophyta</taxon>
        <taxon>Tracheophyta</taxon>
        <taxon>Spermatophyta</taxon>
        <taxon>Magnoliopsida</taxon>
        <taxon>eudicotyledons</taxon>
        <taxon>Gunneridae</taxon>
        <taxon>Pentapetalae</taxon>
        <taxon>rosids</taxon>
        <taxon>fabids</taxon>
        <taxon>Fabales</taxon>
        <taxon>Fabaceae</taxon>
        <taxon>Papilionoideae</taxon>
        <taxon>50 kb inversion clade</taxon>
        <taxon>NPAAA clade</taxon>
        <taxon>indigoferoid/millettioid clade</taxon>
        <taxon>Phaseoleae</taxon>
        <taxon>Glycine</taxon>
        <taxon>Glycine subgen. Soja</taxon>
    </lineage>
</organism>
<dbReference type="EMBL" id="CM000841">
    <property type="protein sequence ID" value="KRH42965.1"/>
    <property type="molecule type" value="Genomic_DNA"/>
</dbReference>
<evidence type="ECO:0000313" key="5">
    <source>
        <dbReference type="Proteomes" id="UP000008827"/>
    </source>
</evidence>